<protein>
    <submittedName>
        <fullName evidence="1">DUF1465 family protein</fullName>
    </submittedName>
</protein>
<reference evidence="1 2" key="1">
    <citation type="submission" date="2020-02" db="EMBL/GenBank/DDBJ databases">
        <authorList>
            <person name="Li G."/>
        </authorList>
    </citation>
    <scope>NUCLEOTIDE SEQUENCE [LARGE SCALE GENOMIC DNA]</scope>
    <source>
        <strain evidence="1 2">DSM 102029</strain>
    </source>
</reference>
<dbReference type="KEGG" id="apra:G3A50_06425"/>
<dbReference type="Gene3D" id="1.10.8.930">
    <property type="entry name" value="Protein of unknown function DUF1465"/>
    <property type="match status" value="1"/>
</dbReference>
<dbReference type="EMBL" id="CP048630">
    <property type="protein sequence ID" value="QIB36113.1"/>
    <property type="molecule type" value="Genomic_DNA"/>
</dbReference>
<dbReference type="Proteomes" id="UP000464751">
    <property type="component" value="Chromosome"/>
</dbReference>
<accession>A0A6P1YVG3</accession>
<sequence>MGYADRDEERPVNLAERRVESAAFETLFQDGMALVDESAAYLDGDGRVESRALERPALNAYAQQSLKLSTRLMQLASWLLLRRAAADGDMSMETARREALKIDLKGPPRDEHQEALLPERLALLVKRSHELQGRIARLDAGLTTQDVPPVNAVAGQLRRLRSSFEGR</sequence>
<evidence type="ECO:0000313" key="2">
    <source>
        <dbReference type="Proteomes" id="UP000464751"/>
    </source>
</evidence>
<dbReference type="InterPro" id="IPR038301">
    <property type="entry name" value="AraC-like_sf"/>
</dbReference>
<gene>
    <name evidence="1" type="ORF">G3A50_06425</name>
</gene>
<name>A0A6P1YVG3_9HYPH</name>
<dbReference type="AlphaFoldDB" id="A0A6P1YVG3"/>
<dbReference type="Pfam" id="PF07323">
    <property type="entry name" value="DUF1465"/>
    <property type="match status" value="1"/>
</dbReference>
<dbReference type="InterPro" id="IPR010848">
    <property type="entry name" value="DUF1465"/>
</dbReference>
<evidence type="ECO:0000313" key="1">
    <source>
        <dbReference type="EMBL" id="QIB36113.1"/>
    </source>
</evidence>
<organism evidence="1 2">
    <name type="scientific">Ancylobacter pratisalsi</name>
    <dbReference type="NCBI Taxonomy" id="1745854"/>
    <lineage>
        <taxon>Bacteria</taxon>
        <taxon>Pseudomonadati</taxon>
        <taxon>Pseudomonadota</taxon>
        <taxon>Alphaproteobacteria</taxon>
        <taxon>Hyphomicrobiales</taxon>
        <taxon>Xanthobacteraceae</taxon>
        <taxon>Ancylobacter</taxon>
    </lineage>
</organism>
<keyword evidence="2" id="KW-1185">Reference proteome</keyword>
<proteinExistence type="predicted"/>